<dbReference type="GO" id="GO:0009638">
    <property type="term" value="P:phototropism"/>
    <property type="evidence" value="ECO:0007669"/>
    <property type="project" value="InterPro"/>
</dbReference>
<gene>
    <name evidence="2" type="ORF">GUJ93_ZPchr0010g8071</name>
</gene>
<feature type="region of interest" description="Disordered" evidence="1">
    <location>
        <begin position="116"/>
        <end position="135"/>
    </location>
</feature>
<name>A0A8J5WEL8_ZIZPA</name>
<dbReference type="EMBL" id="JAAALK010000082">
    <property type="protein sequence ID" value="KAG8088276.1"/>
    <property type="molecule type" value="Genomic_DNA"/>
</dbReference>
<feature type="region of interest" description="Disordered" evidence="1">
    <location>
        <begin position="365"/>
        <end position="393"/>
    </location>
</feature>
<dbReference type="InterPro" id="IPR039615">
    <property type="entry name" value="PKS"/>
</dbReference>
<sequence length="393" mass="41285">MEHPRNGDVTVSFEQALFGRRRNGGFPNYLDVVPAAVGAGHARWPLPPHGSASRRRTYADGELDVFAAERYFKGAMDGCDYKVDIAPAVVPAEMAAAAARPAVVVSRPAWARASVASTGSGASANSQSGLLRDERRRQGYRGEKCCMQVGGLLRLRSCSGKRSVRVDGGASTEATGPGDEPATATGIEWYRDLRMDKAGRFGLARDGSHGVVAPGLPPNLNLGAAKVAAIGREEMTPAEYSSGLSFRRNFTLLAPVKVTMPAAGGGGGARDDDDVGSESSSDLFEIKSLMIDDGPYEPSEASIQWSVVTASAADVSVASEPRGGVSASSGRTPVAMRPYRHDRSVGLLTGCVSHRAVDVSAMAAVRRPPGPPAASATTRRRNEMSRHAQNGHL</sequence>
<evidence type="ECO:0000313" key="2">
    <source>
        <dbReference type="EMBL" id="KAG8088276.1"/>
    </source>
</evidence>
<reference evidence="2" key="2">
    <citation type="submission" date="2021-02" db="EMBL/GenBank/DDBJ databases">
        <authorList>
            <person name="Kimball J.A."/>
            <person name="Haas M.W."/>
            <person name="Macchietto M."/>
            <person name="Kono T."/>
            <person name="Duquette J."/>
            <person name="Shao M."/>
        </authorList>
    </citation>
    <scope>NUCLEOTIDE SEQUENCE</scope>
    <source>
        <tissue evidence="2">Fresh leaf tissue</tissue>
    </source>
</reference>
<evidence type="ECO:0000313" key="3">
    <source>
        <dbReference type="Proteomes" id="UP000729402"/>
    </source>
</evidence>
<accession>A0A8J5WEL8</accession>
<evidence type="ECO:0000256" key="1">
    <source>
        <dbReference type="SAM" id="MobiDB-lite"/>
    </source>
</evidence>
<dbReference type="Proteomes" id="UP000729402">
    <property type="component" value="Unassembled WGS sequence"/>
</dbReference>
<comment type="caution">
    <text evidence="2">The sequence shown here is derived from an EMBL/GenBank/DDBJ whole genome shotgun (WGS) entry which is preliminary data.</text>
</comment>
<organism evidence="2 3">
    <name type="scientific">Zizania palustris</name>
    <name type="common">Northern wild rice</name>
    <dbReference type="NCBI Taxonomy" id="103762"/>
    <lineage>
        <taxon>Eukaryota</taxon>
        <taxon>Viridiplantae</taxon>
        <taxon>Streptophyta</taxon>
        <taxon>Embryophyta</taxon>
        <taxon>Tracheophyta</taxon>
        <taxon>Spermatophyta</taxon>
        <taxon>Magnoliopsida</taxon>
        <taxon>Liliopsida</taxon>
        <taxon>Poales</taxon>
        <taxon>Poaceae</taxon>
        <taxon>BOP clade</taxon>
        <taxon>Oryzoideae</taxon>
        <taxon>Oryzeae</taxon>
        <taxon>Zizaniinae</taxon>
        <taxon>Zizania</taxon>
    </lineage>
</organism>
<keyword evidence="3" id="KW-1185">Reference proteome</keyword>
<dbReference type="AlphaFoldDB" id="A0A8J5WEL8"/>
<proteinExistence type="predicted"/>
<protein>
    <submittedName>
        <fullName evidence="2">Uncharacterized protein</fullName>
    </submittedName>
</protein>
<dbReference type="OrthoDB" id="760005at2759"/>
<dbReference type="PANTHER" id="PTHR33781:SF4">
    <property type="entry name" value="PROTEIN PHYTOCHROME KINASE SUBSTRATE 1"/>
    <property type="match status" value="1"/>
</dbReference>
<feature type="compositionally biased region" description="Low complexity" evidence="1">
    <location>
        <begin position="116"/>
        <end position="129"/>
    </location>
</feature>
<dbReference type="PANTHER" id="PTHR33781">
    <property type="entry name" value="PROTEIN PHYTOCHROME KINASE SUBSTRATE 1-RELATED"/>
    <property type="match status" value="1"/>
</dbReference>
<reference evidence="2" key="1">
    <citation type="journal article" date="2021" name="bioRxiv">
        <title>Whole Genome Assembly and Annotation of Northern Wild Rice, Zizania palustris L., Supports a Whole Genome Duplication in the Zizania Genus.</title>
        <authorList>
            <person name="Haas M."/>
            <person name="Kono T."/>
            <person name="Macchietto M."/>
            <person name="Millas R."/>
            <person name="McGilp L."/>
            <person name="Shao M."/>
            <person name="Duquette J."/>
            <person name="Hirsch C.N."/>
            <person name="Kimball J."/>
        </authorList>
    </citation>
    <scope>NUCLEOTIDE SEQUENCE</scope>
    <source>
        <tissue evidence="2">Fresh leaf tissue</tissue>
    </source>
</reference>
<feature type="compositionally biased region" description="Low complexity" evidence="1">
    <location>
        <begin position="365"/>
        <end position="377"/>
    </location>
</feature>